<reference evidence="3 4" key="1">
    <citation type="submission" date="2024-02" db="EMBL/GenBank/DDBJ databases">
        <title>De novo assembly and annotation of 12 fungi associated with fruit tree decline syndrome in Ontario, Canada.</title>
        <authorList>
            <person name="Sulman M."/>
            <person name="Ellouze W."/>
            <person name="Ilyukhin E."/>
        </authorList>
    </citation>
    <scope>NUCLEOTIDE SEQUENCE [LARGE SCALE GENOMIC DNA]</scope>
    <source>
        <strain evidence="3 4">M11/M66-122</strain>
    </source>
</reference>
<proteinExistence type="predicted"/>
<evidence type="ECO:0000256" key="2">
    <source>
        <dbReference type="SAM" id="MobiDB-lite"/>
    </source>
</evidence>
<feature type="compositionally biased region" description="Polar residues" evidence="2">
    <location>
        <begin position="1"/>
        <end position="11"/>
    </location>
</feature>
<name>A0AAN9YPZ9_9PEZI</name>
<keyword evidence="4" id="KW-1185">Reference proteome</keyword>
<sequence length="150" mass="16629">MSGSANGSGLVNTGDMEGTNEDPNTHPSSFRSTPENLPLVGLLRQQEALVAARLATATTTANDLEAQVNKLTDQLWDLVKERAAEINALKKANDSLRRDVEEWKTRYQISRYVVRSGRRRRASMIAEARNACKEAARALDSFIAREDSRP</sequence>
<organism evidence="3 4">
    <name type="scientific">Diatrype stigma</name>
    <dbReference type="NCBI Taxonomy" id="117547"/>
    <lineage>
        <taxon>Eukaryota</taxon>
        <taxon>Fungi</taxon>
        <taxon>Dikarya</taxon>
        <taxon>Ascomycota</taxon>
        <taxon>Pezizomycotina</taxon>
        <taxon>Sordariomycetes</taxon>
        <taxon>Xylariomycetidae</taxon>
        <taxon>Xylariales</taxon>
        <taxon>Diatrypaceae</taxon>
        <taxon>Diatrype</taxon>
    </lineage>
</organism>
<evidence type="ECO:0000256" key="1">
    <source>
        <dbReference type="SAM" id="Coils"/>
    </source>
</evidence>
<gene>
    <name evidence="3" type="ORF">SLS62_007804</name>
</gene>
<dbReference type="Proteomes" id="UP001320420">
    <property type="component" value="Unassembled WGS sequence"/>
</dbReference>
<evidence type="ECO:0000313" key="4">
    <source>
        <dbReference type="Proteomes" id="UP001320420"/>
    </source>
</evidence>
<keyword evidence="1" id="KW-0175">Coiled coil</keyword>
<dbReference type="EMBL" id="JAKJXP020000067">
    <property type="protein sequence ID" value="KAK7750287.1"/>
    <property type="molecule type" value="Genomic_DNA"/>
</dbReference>
<dbReference type="AlphaFoldDB" id="A0AAN9YPZ9"/>
<comment type="caution">
    <text evidence="3">The sequence shown here is derived from an EMBL/GenBank/DDBJ whole genome shotgun (WGS) entry which is preliminary data.</text>
</comment>
<protein>
    <submittedName>
        <fullName evidence="3">Uncharacterized protein</fullName>
    </submittedName>
</protein>
<accession>A0AAN9YPZ9</accession>
<feature type="region of interest" description="Disordered" evidence="2">
    <location>
        <begin position="1"/>
        <end position="35"/>
    </location>
</feature>
<feature type="coiled-coil region" evidence="1">
    <location>
        <begin position="54"/>
        <end position="145"/>
    </location>
</feature>
<feature type="compositionally biased region" description="Polar residues" evidence="2">
    <location>
        <begin position="21"/>
        <end position="35"/>
    </location>
</feature>
<evidence type="ECO:0000313" key="3">
    <source>
        <dbReference type="EMBL" id="KAK7750287.1"/>
    </source>
</evidence>